<organism evidence="2 3">
    <name type="scientific">Caenorhabditis nigoni</name>
    <dbReference type="NCBI Taxonomy" id="1611254"/>
    <lineage>
        <taxon>Eukaryota</taxon>
        <taxon>Metazoa</taxon>
        <taxon>Ecdysozoa</taxon>
        <taxon>Nematoda</taxon>
        <taxon>Chromadorea</taxon>
        <taxon>Rhabditida</taxon>
        <taxon>Rhabditina</taxon>
        <taxon>Rhabditomorpha</taxon>
        <taxon>Rhabditoidea</taxon>
        <taxon>Rhabditidae</taxon>
        <taxon>Peloderinae</taxon>
        <taxon>Caenorhabditis</taxon>
    </lineage>
</organism>
<sequence>MSNIADQQQALNMAMEALKHLTVTAAAPGIIAGEEKKEEPPKRIPPNREINLEERLTTEDTYLFKKEKIDFVFCKCKLLPMKTPNTQQLEKMRNEQMERMKKDPKNQEEDQDGPSISESKTEKSAADIWKSEN</sequence>
<dbReference type="EMBL" id="PDUG01000005">
    <property type="protein sequence ID" value="PIC30393.1"/>
    <property type="molecule type" value="Genomic_DNA"/>
</dbReference>
<name>A0A2G5TT15_9PELO</name>
<feature type="region of interest" description="Disordered" evidence="1">
    <location>
        <begin position="83"/>
        <end position="133"/>
    </location>
</feature>
<dbReference type="GO" id="GO:0034464">
    <property type="term" value="C:BBSome"/>
    <property type="evidence" value="ECO:0007669"/>
    <property type="project" value="InterPro"/>
</dbReference>
<dbReference type="Pfam" id="PF14777">
    <property type="entry name" value="BBIP10"/>
    <property type="match status" value="1"/>
</dbReference>
<comment type="caution">
    <text evidence="2">The sequence shown here is derived from an EMBL/GenBank/DDBJ whole genome shotgun (WGS) entry which is preliminary data.</text>
</comment>
<evidence type="ECO:0000313" key="3">
    <source>
        <dbReference type="Proteomes" id="UP000230233"/>
    </source>
</evidence>
<evidence type="ECO:0000313" key="2">
    <source>
        <dbReference type="EMBL" id="PIC30393.1"/>
    </source>
</evidence>
<gene>
    <name evidence="2" type="primary">Cnig_chr_V.g21645</name>
    <name evidence="2" type="ORF">B9Z55_021645</name>
</gene>
<proteinExistence type="predicted"/>
<keyword evidence="3" id="KW-1185">Reference proteome</keyword>
<protein>
    <submittedName>
        <fullName evidence="2">Uncharacterized protein</fullName>
    </submittedName>
</protein>
<dbReference type="PANTHER" id="PTHR28596">
    <property type="entry name" value="BBSOME-INTERACTING PROTEIN 1"/>
    <property type="match status" value="1"/>
</dbReference>
<dbReference type="InterPro" id="IPR028233">
    <property type="entry name" value="BBIP10"/>
</dbReference>
<dbReference type="GO" id="GO:0097500">
    <property type="term" value="P:receptor localization to non-motile cilium"/>
    <property type="evidence" value="ECO:0007669"/>
    <property type="project" value="TreeGrafter"/>
</dbReference>
<dbReference type="AlphaFoldDB" id="A0A2G5TT15"/>
<accession>A0A2G5TT15</accession>
<feature type="compositionally biased region" description="Basic and acidic residues" evidence="1">
    <location>
        <begin position="90"/>
        <end position="108"/>
    </location>
</feature>
<dbReference type="PANTHER" id="PTHR28596:SF1">
    <property type="entry name" value="BBSOME-INTERACTING PROTEIN 1"/>
    <property type="match status" value="1"/>
</dbReference>
<reference evidence="3" key="1">
    <citation type="submission" date="2017-10" db="EMBL/GenBank/DDBJ databases">
        <title>Rapid genome shrinkage in a self-fertile nematode reveals novel sperm competition proteins.</title>
        <authorList>
            <person name="Yin D."/>
            <person name="Schwarz E.M."/>
            <person name="Thomas C.G."/>
            <person name="Felde R.L."/>
            <person name="Korf I.F."/>
            <person name="Cutter A.D."/>
            <person name="Schartner C.M."/>
            <person name="Ralston E.J."/>
            <person name="Meyer B.J."/>
            <person name="Haag E.S."/>
        </authorList>
    </citation>
    <scope>NUCLEOTIDE SEQUENCE [LARGE SCALE GENOMIC DNA]</scope>
    <source>
        <strain evidence="3">JU1422</strain>
    </source>
</reference>
<dbReference type="GO" id="GO:0060271">
    <property type="term" value="P:cilium assembly"/>
    <property type="evidence" value="ECO:0007669"/>
    <property type="project" value="InterPro"/>
</dbReference>
<feature type="compositionally biased region" description="Basic and acidic residues" evidence="1">
    <location>
        <begin position="119"/>
        <end position="133"/>
    </location>
</feature>
<dbReference type="OrthoDB" id="2154978at2759"/>
<evidence type="ECO:0000256" key="1">
    <source>
        <dbReference type="SAM" id="MobiDB-lite"/>
    </source>
</evidence>
<dbReference type="Proteomes" id="UP000230233">
    <property type="component" value="Chromosome V"/>
</dbReference>